<dbReference type="InterPro" id="IPR001789">
    <property type="entry name" value="Sig_transdc_resp-reg_receiver"/>
</dbReference>
<dbReference type="InterPro" id="IPR011006">
    <property type="entry name" value="CheY-like_superfamily"/>
</dbReference>
<organism evidence="4">
    <name type="scientific">Desulfatirhabdium butyrativorans</name>
    <dbReference type="NCBI Taxonomy" id="340467"/>
    <lineage>
        <taxon>Bacteria</taxon>
        <taxon>Pseudomonadati</taxon>
        <taxon>Thermodesulfobacteriota</taxon>
        <taxon>Desulfobacteria</taxon>
        <taxon>Desulfobacterales</taxon>
        <taxon>Desulfatirhabdiaceae</taxon>
        <taxon>Desulfatirhabdium</taxon>
    </lineage>
</organism>
<evidence type="ECO:0000259" key="3">
    <source>
        <dbReference type="PROSITE" id="PS50110"/>
    </source>
</evidence>
<evidence type="ECO:0000256" key="1">
    <source>
        <dbReference type="ARBA" id="ARBA00022553"/>
    </source>
</evidence>
<feature type="modified residue" description="4-aspartylphosphate" evidence="2">
    <location>
        <position position="58"/>
    </location>
</feature>
<accession>A0A7C4RSJ4</accession>
<dbReference type="PROSITE" id="PS50110">
    <property type="entry name" value="RESPONSE_REGULATORY"/>
    <property type="match status" value="1"/>
</dbReference>
<reference evidence="4" key="1">
    <citation type="journal article" date="2020" name="mSystems">
        <title>Genome- and Community-Level Interaction Insights into Carbon Utilization and Element Cycling Functions of Hydrothermarchaeota in Hydrothermal Sediment.</title>
        <authorList>
            <person name="Zhou Z."/>
            <person name="Liu Y."/>
            <person name="Xu W."/>
            <person name="Pan J."/>
            <person name="Luo Z.H."/>
            <person name="Li M."/>
        </authorList>
    </citation>
    <scope>NUCLEOTIDE SEQUENCE [LARGE SCALE GENOMIC DNA]</scope>
    <source>
        <strain evidence="4">SpSt-477</strain>
    </source>
</reference>
<dbReference type="AlphaFoldDB" id="A0A7C4RSJ4"/>
<dbReference type="PANTHER" id="PTHR44591:SF3">
    <property type="entry name" value="RESPONSE REGULATORY DOMAIN-CONTAINING PROTEIN"/>
    <property type="match status" value="1"/>
</dbReference>
<keyword evidence="1 2" id="KW-0597">Phosphoprotein</keyword>
<name>A0A7C4RSJ4_9BACT</name>
<dbReference type="Gene3D" id="3.40.50.2300">
    <property type="match status" value="1"/>
</dbReference>
<gene>
    <name evidence="4" type="ORF">ENS29_02655</name>
</gene>
<protein>
    <submittedName>
        <fullName evidence="4">Response regulator</fullName>
    </submittedName>
</protein>
<dbReference type="PANTHER" id="PTHR44591">
    <property type="entry name" value="STRESS RESPONSE REGULATOR PROTEIN 1"/>
    <property type="match status" value="1"/>
</dbReference>
<evidence type="ECO:0000313" key="4">
    <source>
        <dbReference type="EMBL" id="HGU31738.1"/>
    </source>
</evidence>
<dbReference type="SUPFAM" id="SSF52172">
    <property type="entry name" value="CheY-like"/>
    <property type="match status" value="1"/>
</dbReference>
<sequence>MTDHRYLNGKRILVVDDEPDILDTIEELLPMCTVIKASSFEEAKTALEALPLDLAVLDIMGVDGYDLLALAKNRGVPSVMLTAKALSMTDVKKSYVDGASFYIPKEELPHIDAFLEEILEDIEAGKNPWGRWLKKMGGFCERTFGKKWQQKDPDFWNRLPFY</sequence>
<dbReference type="SMART" id="SM00448">
    <property type="entry name" value="REC"/>
    <property type="match status" value="1"/>
</dbReference>
<dbReference type="InterPro" id="IPR050595">
    <property type="entry name" value="Bact_response_regulator"/>
</dbReference>
<dbReference type="Pfam" id="PF00072">
    <property type="entry name" value="Response_reg"/>
    <property type="match status" value="1"/>
</dbReference>
<proteinExistence type="predicted"/>
<comment type="caution">
    <text evidence="4">The sequence shown here is derived from an EMBL/GenBank/DDBJ whole genome shotgun (WGS) entry which is preliminary data.</text>
</comment>
<feature type="domain" description="Response regulatory" evidence="3">
    <location>
        <begin position="11"/>
        <end position="120"/>
    </location>
</feature>
<dbReference type="GO" id="GO:0000160">
    <property type="term" value="P:phosphorelay signal transduction system"/>
    <property type="evidence" value="ECO:0007669"/>
    <property type="project" value="InterPro"/>
</dbReference>
<dbReference type="EMBL" id="DSUH01000060">
    <property type="protein sequence ID" value="HGU31738.1"/>
    <property type="molecule type" value="Genomic_DNA"/>
</dbReference>
<evidence type="ECO:0000256" key="2">
    <source>
        <dbReference type="PROSITE-ProRule" id="PRU00169"/>
    </source>
</evidence>